<dbReference type="AlphaFoldDB" id="F2UY94"/>
<dbReference type="Proteomes" id="UP000004668">
    <property type="component" value="Unassembled WGS sequence"/>
</dbReference>
<dbReference type="RefSeq" id="WP_003788152.1">
    <property type="nucleotide sequence ID" value="NZ_KI391970.1"/>
</dbReference>
<feature type="compositionally biased region" description="Pro residues" evidence="1">
    <location>
        <begin position="305"/>
        <end position="315"/>
    </location>
</feature>
<reference evidence="3" key="1">
    <citation type="submission" date="2010-02" db="EMBL/GenBank/DDBJ databases">
        <title>The Genome Sequence of Prevotella oris strain C735.</title>
        <authorList>
            <consortium name="The Broad Institute Genome Sequencing Platform"/>
            <person name="Ward D."/>
            <person name="Feldgarden M."/>
            <person name="Earl A."/>
            <person name="Young S.K."/>
            <person name="Zeng Q."/>
            <person name="Koehrsen M."/>
            <person name="Alvarado L."/>
            <person name="Berlin A."/>
            <person name="Bochicchio J."/>
            <person name="Borenstein D."/>
            <person name="Chapman S.B."/>
            <person name="Chen Z."/>
            <person name="Engels R."/>
            <person name="Freedman E."/>
            <person name="Gellesch M."/>
            <person name="Goldberg J."/>
            <person name="Griggs A."/>
            <person name="Gujja S."/>
            <person name="Heilman E."/>
            <person name="Heiman D."/>
            <person name="Hepburn T."/>
            <person name="Howarth C."/>
            <person name="Jen D."/>
            <person name="Larson L."/>
            <person name="Mehta T."/>
            <person name="Park D."/>
            <person name="Pearson M."/>
            <person name="Roberts A."/>
            <person name="Saif S."/>
            <person name="Shea T."/>
            <person name="Shenoy N."/>
            <person name="Sisk P."/>
            <person name="Stolte C."/>
            <person name="Sykes S."/>
            <person name="Thomson T."/>
            <person name="Walk T."/>
            <person name="White J."/>
            <person name="Yandava C."/>
            <person name="Sibley C.D."/>
            <person name="Field T.R."/>
            <person name="Grinwis M."/>
            <person name="Eshaghurshan C.S."/>
            <person name="Surette M.G."/>
            <person name="Haas B."/>
            <person name="Nusbaum C."/>
            <person name="Birren B."/>
        </authorList>
    </citation>
    <scope>NUCLEOTIDE SEQUENCE [LARGE SCALE GENOMIC DNA]</scope>
    <source>
        <strain evidence="3">C505</strain>
    </source>
</reference>
<name>F2UY94_ACTVI</name>
<proteinExistence type="predicted"/>
<organism evidence="2 3">
    <name type="scientific">Actinomyces viscosus C505</name>
    <dbReference type="NCBI Taxonomy" id="562973"/>
    <lineage>
        <taxon>Bacteria</taxon>
        <taxon>Bacillati</taxon>
        <taxon>Actinomycetota</taxon>
        <taxon>Actinomycetes</taxon>
        <taxon>Actinomycetales</taxon>
        <taxon>Actinomycetaceae</taxon>
        <taxon>Actinomyces</taxon>
    </lineage>
</organism>
<accession>F2UY94</accession>
<evidence type="ECO:0000256" key="1">
    <source>
        <dbReference type="SAM" id="MobiDB-lite"/>
    </source>
</evidence>
<dbReference type="EMBL" id="ACRE02000059">
    <property type="protein sequence ID" value="EGE38195.1"/>
    <property type="molecule type" value="Genomic_DNA"/>
</dbReference>
<comment type="caution">
    <text evidence="2">The sequence shown here is derived from an EMBL/GenBank/DDBJ whole genome shotgun (WGS) entry which is preliminary data.</text>
</comment>
<dbReference type="HOGENOM" id="CLU_482864_0_0_11"/>
<evidence type="ECO:0000313" key="2">
    <source>
        <dbReference type="EMBL" id="EGE38195.1"/>
    </source>
</evidence>
<reference evidence="2 3" key="2">
    <citation type="submission" date="2011-10" db="EMBL/GenBank/DDBJ databases">
        <title>The Genome Sequence of Actinomyces viscosus C505.</title>
        <authorList>
            <consortium name="The Broad Institute Genome Sequencing Platform"/>
            <consortium name="The Broad Institute Genome Sequencing Center for Infectious Disease"/>
            <person name="Earl A."/>
            <person name="Ward D."/>
            <person name="Feldgarden M."/>
            <person name="Gevers D."/>
            <person name="Sibley C.D."/>
            <person name="Field T.R."/>
            <person name="Grinwis M."/>
            <person name="Eshaghurshan C.S."/>
            <person name="Surette M.G."/>
            <person name="Young S.K."/>
            <person name="Zeng Q."/>
            <person name="Gargeya S."/>
            <person name="Fitzgerald M."/>
            <person name="Haas B."/>
            <person name="Abouelleil A."/>
            <person name="Alvarado L."/>
            <person name="Arachchi H.M."/>
            <person name="Berlin A."/>
            <person name="Brown A."/>
            <person name="Chapman S.B."/>
            <person name="Chen Z."/>
            <person name="Dunbar C."/>
            <person name="Freedman E."/>
            <person name="Gearin G."/>
            <person name="Goldberg J."/>
            <person name="Griggs A."/>
            <person name="Gujja S."/>
            <person name="Heiman D."/>
            <person name="Howarth C."/>
            <person name="Larson L."/>
            <person name="Lui A."/>
            <person name="MacDonald P.J.P."/>
            <person name="Montmayeur A."/>
            <person name="Murphy C."/>
            <person name="Neiman D."/>
            <person name="Pearson M."/>
            <person name="Priest M."/>
            <person name="Roberts A."/>
            <person name="Saif S."/>
            <person name="Shea T."/>
            <person name="Shenoy N."/>
            <person name="Sisk P."/>
            <person name="Stolte C."/>
            <person name="Sykes S."/>
            <person name="Wortman J."/>
            <person name="Nusbaum C."/>
            <person name="Birren B."/>
        </authorList>
    </citation>
    <scope>NUCLEOTIDE SEQUENCE [LARGE SCALE GENOMIC DNA]</scope>
    <source>
        <strain evidence="2 3">C505</strain>
    </source>
</reference>
<evidence type="ECO:0000313" key="3">
    <source>
        <dbReference type="Proteomes" id="UP000004668"/>
    </source>
</evidence>
<feature type="compositionally biased region" description="Low complexity" evidence="1">
    <location>
        <begin position="328"/>
        <end position="350"/>
    </location>
</feature>
<sequence length="627" mass="65841">MGNELVAEVKDSETVWSGSRLIEDGFDLKEAFESKSWVAGGLGTVATALDTAAAVMDPLGEALSAGVGWIIEHLGSLNEWLNELTGDSDAVVAAASTWTNIATKLNSCAGDLDTVCTGRLAGQESLAVATFKTLQAGSASHLRMTGQLAGAISGGLTVASMIVRMVHDMVRDAISDVIGKLASKVAIGVLTAGLAAPWAVSTAITEVSSWVTRLSKEVADTVLSAKNLKGLLTKANRLFDDVAAAFNRIPAKVSEAVTTKVEAAKDLAASLSNPQYALAGLPGISMRQAGDMGRAKPTVHRPSGGPKPPKTPRPNPNEGRWGVKLDDAASTTKSTSKATDAAADGAKSTSHATDAAADGAKGAASAAGAAAASTKRAGSAADAAKTGKNADKYQKDIPELFRQHQAQKAAKQQAIERLDEAVPEGYSRSDFTRKRMQDTAAEMADNGHSAREISKLEDLADEASTARKELNDAAARIGEAGGEAHLTENGYHIPEEFRADNVTVNNGTAPRGWVDGMALSPNGDEMVVAEYKGVGARVDSTPRATTYEGKAPQASPAYTRDRMLSDPRFAQYFHDHPDVWQSVQNGDTKMTIKVIATREPGRIEVTNTPFELTPEVTQHLQNSIDKL</sequence>
<gene>
    <name evidence="2" type="ORF">HMPREF0059_01049</name>
</gene>
<protein>
    <submittedName>
        <fullName evidence="2">Uncharacterized protein</fullName>
    </submittedName>
</protein>
<feature type="region of interest" description="Disordered" evidence="1">
    <location>
        <begin position="287"/>
        <end position="350"/>
    </location>
</feature>
<dbReference type="eggNOG" id="COG3209">
    <property type="taxonomic scope" value="Bacteria"/>
</dbReference>